<protein>
    <recommendedName>
        <fullName evidence="3">Phage major capsid protein</fullName>
    </recommendedName>
</protein>
<comment type="caution">
    <text evidence="1">The sequence shown here is derived from an EMBL/GenBank/DDBJ whole genome shotgun (WGS) entry which is preliminary data.</text>
</comment>
<gene>
    <name evidence="1" type="ORF">QWJ41_04180</name>
</gene>
<dbReference type="Proteomes" id="UP001168363">
    <property type="component" value="Unassembled WGS sequence"/>
</dbReference>
<proteinExistence type="predicted"/>
<dbReference type="EMBL" id="JAULSC010000002">
    <property type="protein sequence ID" value="MDO3394904.1"/>
    <property type="molecule type" value="Genomic_DNA"/>
</dbReference>
<evidence type="ECO:0008006" key="3">
    <source>
        <dbReference type="Google" id="ProtNLM"/>
    </source>
</evidence>
<evidence type="ECO:0000313" key="2">
    <source>
        <dbReference type="Proteomes" id="UP001168363"/>
    </source>
</evidence>
<name>A0ABT8TNG6_9ACTN</name>
<sequence length="385" mass="41850">MSKTETQTIEQILELQRTRADALRQINDLRKSLRASTSDADAEARSTAQQAYDEAAATVQETKAALAEQKALLERQQAQQKAGDRSVTAASVRATKDEIETLTNYLGHDQKTLQQAERTLRPLAADEHLAHLAADLIESVTDVPVVVRKVPAEAPDIEPLIVVSQTTPTEDYGTLSAAGSVRLTAKGTEVPVKALRDAFEDAGCEGQVTQTGITFDRAMWPLPRLAEPSIHGIASWMSDFEQAWGLQISGAREAETLRARGFGARVKTLWEGLFDRMTTNLDYEGGKATGTATFRVAAQQERGPSMEIPDLKTELREVFGIFQRETIGAITEAGEVVSVEMSDVTGVNHNWPSNSVAHRMGGAIQPTTAEATVTVEFAYSPTEEV</sequence>
<keyword evidence="2" id="KW-1185">Reference proteome</keyword>
<reference evidence="1" key="1">
    <citation type="submission" date="2023-06" db="EMBL/GenBank/DDBJ databases">
        <title>Genome sequence of Nocardioides sp. SOB44.</title>
        <authorList>
            <person name="Zhang G."/>
        </authorList>
    </citation>
    <scope>NUCLEOTIDE SEQUENCE</scope>
    <source>
        <strain evidence="1">SOB44</strain>
    </source>
</reference>
<organism evidence="1 2">
    <name type="scientific">Nocardioides cremeus</name>
    <dbReference type="NCBI Taxonomy" id="3058044"/>
    <lineage>
        <taxon>Bacteria</taxon>
        <taxon>Bacillati</taxon>
        <taxon>Actinomycetota</taxon>
        <taxon>Actinomycetes</taxon>
        <taxon>Propionibacteriales</taxon>
        <taxon>Nocardioidaceae</taxon>
        <taxon>Nocardioides</taxon>
    </lineage>
</organism>
<dbReference type="RefSeq" id="WP_302705904.1">
    <property type="nucleotide sequence ID" value="NZ_JAULSC010000002.1"/>
</dbReference>
<accession>A0ABT8TNG6</accession>
<evidence type="ECO:0000313" key="1">
    <source>
        <dbReference type="EMBL" id="MDO3394904.1"/>
    </source>
</evidence>